<proteinExistence type="predicted"/>
<evidence type="ECO:0000313" key="3">
    <source>
        <dbReference type="Proteomes" id="UP000335636"/>
    </source>
</evidence>
<feature type="region of interest" description="Disordered" evidence="1">
    <location>
        <begin position="85"/>
        <end position="140"/>
    </location>
</feature>
<comment type="caution">
    <text evidence="2">The sequence shown here is derived from an EMBL/GenBank/DDBJ whole genome shotgun (WGS) entry which is preliminary data.</text>
</comment>
<evidence type="ECO:0000313" key="2">
    <source>
        <dbReference type="EMBL" id="VTJ69753.1"/>
    </source>
</evidence>
<protein>
    <submittedName>
        <fullName evidence="2">Uncharacterized protein</fullName>
    </submittedName>
</protein>
<gene>
    <name evidence="2" type="ORF">MONAX_5E028825</name>
</gene>
<feature type="compositionally biased region" description="Gly residues" evidence="1">
    <location>
        <begin position="108"/>
        <end position="117"/>
    </location>
</feature>
<reference evidence="2" key="1">
    <citation type="submission" date="2019-04" db="EMBL/GenBank/DDBJ databases">
        <authorList>
            <person name="Alioto T."/>
            <person name="Alioto T."/>
        </authorList>
    </citation>
    <scope>NUCLEOTIDE SEQUENCE [LARGE SCALE GENOMIC DNA]</scope>
</reference>
<evidence type="ECO:0000256" key="1">
    <source>
        <dbReference type="SAM" id="MobiDB-lite"/>
    </source>
</evidence>
<dbReference type="AlphaFoldDB" id="A0A5E4BJ78"/>
<dbReference type="EMBL" id="CABDUW010000477">
    <property type="protein sequence ID" value="VTJ69753.1"/>
    <property type="molecule type" value="Genomic_DNA"/>
</dbReference>
<organism evidence="2 3">
    <name type="scientific">Marmota monax</name>
    <name type="common">Woodchuck</name>
    <dbReference type="NCBI Taxonomy" id="9995"/>
    <lineage>
        <taxon>Eukaryota</taxon>
        <taxon>Metazoa</taxon>
        <taxon>Chordata</taxon>
        <taxon>Craniata</taxon>
        <taxon>Vertebrata</taxon>
        <taxon>Euteleostomi</taxon>
        <taxon>Mammalia</taxon>
        <taxon>Eutheria</taxon>
        <taxon>Euarchontoglires</taxon>
        <taxon>Glires</taxon>
        <taxon>Rodentia</taxon>
        <taxon>Sciuromorpha</taxon>
        <taxon>Sciuridae</taxon>
        <taxon>Xerinae</taxon>
        <taxon>Marmotini</taxon>
        <taxon>Marmota</taxon>
    </lineage>
</organism>
<name>A0A5E4BJ78_MARMO</name>
<sequence length="140" mass="15239">MDDGPRWSPHSHHPRPRPLYHGSKLCQRRGLRLLAVCADSWVQWGGWTGTGQDGREGAWGSSVTRFFFGMSFLLTSSAEAWPRADAPWDWRPPEEVPTIPARPPGGPPGVRGLGGQCSGQVEGSSNSLRPCLCRGPQPPS</sequence>
<feature type="compositionally biased region" description="Polar residues" evidence="1">
    <location>
        <begin position="118"/>
        <end position="128"/>
    </location>
</feature>
<dbReference type="Proteomes" id="UP000335636">
    <property type="component" value="Unassembled WGS sequence"/>
</dbReference>
<feature type="non-terminal residue" evidence="2">
    <location>
        <position position="140"/>
    </location>
</feature>
<accession>A0A5E4BJ78</accession>
<keyword evidence="3" id="KW-1185">Reference proteome</keyword>